<sequence length="199" mass="21551">MSGLAKLGHLIAAQDWAGAEAVLRREAARKDAPAQIFYNLAKVLEAAGRPEQMGHWLTRAVKRDPGYAIAWFELGRVKLAGDQLEEARAAFARALALDHQDADAARNLMRLALRLGHWEEAANAAHRLGADPEALATRYRAASELGHVDEADHLRNALLHDPANRAVALKALTRVAKGQLPMRLPGLGEDRGDNGAKDG</sequence>
<protein>
    <submittedName>
        <fullName evidence="2">Uncharacterized protein</fullName>
    </submittedName>
</protein>
<comment type="caution">
    <text evidence="2">The sequence shown here is derived from an EMBL/GenBank/DDBJ whole genome shotgun (WGS) entry which is preliminary data.</text>
</comment>
<dbReference type="SUPFAM" id="SSF48452">
    <property type="entry name" value="TPR-like"/>
    <property type="match status" value="1"/>
</dbReference>
<dbReference type="STRING" id="1353537.TP2_02640"/>
<organism evidence="2 3">
    <name type="scientific">Thioclava pacifica DSM 10166</name>
    <dbReference type="NCBI Taxonomy" id="1353537"/>
    <lineage>
        <taxon>Bacteria</taxon>
        <taxon>Pseudomonadati</taxon>
        <taxon>Pseudomonadota</taxon>
        <taxon>Alphaproteobacteria</taxon>
        <taxon>Rhodobacterales</taxon>
        <taxon>Paracoccaceae</taxon>
        <taxon>Thioclava</taxon>
    </lineage>
</organism>
<dbReference type="RefSeq" id="WP_038072946.1">
    <property type="nucleotide sequence ID" value="NZ_AUND01000001.1"/>
</dbReference>
<dbReference type="Gene3D" id="1.25.40.10">
    <property type="entry name" value="Tetratricopeptide repeat domain"/>
    <property type="match status" value="1"/>
</dbReference>
<name>A0A074JIY1_9RHOB</name>
<dbReference type="InterPro" id="IPR011990">
    <property type="entry name" value="TPR-like_helical_dom_sf"/>
</dbReference>
<dbReference type="SMART" id="SM00028">
    <property type="entry name" value="TPR"/>
    <property type="match status" value="2"/>
</dbReference>
<evidence type="ECO:0000256" key="1">
    <source>
        <dbReference type="PROSITE-ProRule" id="PRU00339"/>
    </source>
</evidence>
<feature type="repeat" description="TPR" evidence="1">
    <location>
        <begin position="68"/>
        <end position="101"/>
    </location>
</feature>
<reference evidence="2 3" key="1">
    <citation type="submission" date="2013-07" db="EMBL/GenBank/DDBJ databases">
        <title>Thioclava pacifica DSM 10166 Genome Sequencing.</title>
        <authorList>
            <person name="Lai Q."/>
            <person name="Shao Z."/>
        </authorList>
    </citation>
    <scope>NUCLEOTIDE SEQUENCE [LARGE SCALE GENOMIC DNA]</scope>
    <source>
        <strain evidence="2 3">DSM 10166</strain>
    </source>
</reference>
<evidence type="ECO:0000313" key="3">
    <source>
        <dbReference type="Proteomes" id="UP000027432"/>
    </source>
</evidence>
<keyword evidence="1" id="KW-0802">TPR repeat</keyword>
<proteinExistence type="predicted"/>
<dbReference type="Pfam" id="PF14559">
    <property type="entry name" value="TPR_19"/>
    <property type="match status" value="1"/>
</dbReference>
<gene>
    <name evidence="2" type="ORF">TP2_02640</name>
</gene>
<dbReference type="OrthoDB" id="7860720at2"/>
<dbReference type="AlphaFoldDB" id="A0A074JIY1"/>
<keyword evidence="3" id="KW-1185">Reference proteome</keyword>
<dbReference type="PROSITE" id="PS50005">
    <property type="entry name" value="TPR"/>
    <property type="match status" value="1"/>
</dbReference>
<dbReference type="Proteomes" id="UP000027432">
    <property type="component" value="Unassembled WGS sequence"/>
</dbReference>
<accession>A0A074JIY1</accession>
<evidence type="ECO:0000313" key="2">
    <source>
        <dbReference type="EMBL" id="KEO56444.1"/>
    </source>
</evidence>
<dbReference type="InterPro" id="IPR019734">
    <property type="entry name" value="TPR_rpt"/>
</dbReference>
<dbReference type="EMBL" id="AUND01000001">
    <property type="protein sequence ID" value="KEO56444.1"/>
    <property type="molecule type" value="Genomic_DNA"/>
</dbReference>
<dbReference type="eggNOG" id="COG0457">
    <property type="taxonomic scope" value="Bacteria"/>
</dbReference>